<sequence length="264" mass="29052">MGLAVVENLVSHGWKVAILDKDRGAGEQVARRYDEEVLFLEVDVTKYEQQANAFAKTCHKWGRLDLVYANAGIADRTDLIEPAPELDNGAPARPDMLVIDVNLIGVIYTSYLALHFFRKNSSKKGNLVMTSSLAGIYAAPGVTAYCATKHGVVGLTRSLAYRLQRRGELIRVNAVCPAFVPTGLVNPNLINRIPKEYVTPTTTIVRAIEQFIRDESLTGQVVETTGEELIFHRLLEPTNEGSRFVMSGGLKTLLAPGEEQAVRK</sequence>
<gene>
    <name evidence="5" type="ORF">H2200_009224</name>
</gene>
<evidence type="ECO:0000256" key="2">
    <source>
        <dbReference type="ARBA" id="ARBA00022857"/>
    </source>
</evidence>
<keyword evidence="2" id="KW-0521">NADP</keyword>
<protein>
    <submittedName>
        <fullName evidence="5">Uncharacterized protein</fullName>
    </submittedName>
</protein>
<reference evidence="5" key="1">
    <citation type="submission" date="2022-10" db="EMBL/GenBank/DDBJ databases">
        <title>Culturing micro-colonial fungi from biological soil crusts in the Mojave desert and describing Neophaeococcomyces mojavensis, and introducing the new genera and species Taxawa tesnikishii.</title>
        <authorList>
            <person name="Kurbessoian T."/>
            <person name="Stajich J.E."/>
        </authorList>
    </citation>
    <scope>NUCLEOTIDE SEQUENCE</scope>
    <source>
        <strain evidence="5">TK_41</strain>
    </source>
</reference>
<dbReference type="PROSITE" id="PS00061">
    <property type="entry name" value="ADH_SHORT"/>
    <property type="match status" value="1"/>
</dbReference>
<evidence type="ECO:0000256" key="3">
    <source>
        <dbReference type="ARBA" id="ARBA00023002"/>
    </source>
</evidence>
<dbReference type="PRINTS" id="PR00081">
    <property type="entry name" value="GDHRDH"/>
</dbReference>
<dbReference type="EMBL" id="JAPDRK010000014">
    <property type="protein sequence ID" value="KAJ9606263.1"/>
    <property type="molecule type" value="Genomic_DNA"/>
</dbReference>
<dbReference type="PANTHER" id="PTHR44229:SF4">
    <property type="entry name" value="15-HYDROXYPROSTAGLANDIN DEHYDROGENASE [NAD(+)]"/>
    <property type="match status" value="1"/>
</dbReference>
<name>A0AA39CF63_9EURO</name>
<dbReference type="Pfam" id="PF00106">
    <property type="entry name" value="adh_short"/>
    <property type="match status" value="1"/>
</dbReference>
<proteinExistence type="inferred from homology"/>
<dbReference type="PRINTS" id="PR00080">
    <property type="entry name" value="SDRFAMILY"/>
</dbReference>
<evidence type="ECO:0000313" key="6">
    <source>
        <dbReference type="Proteomes" id="UP001172673"/>
    </source>
</evidence>
<dbReference type="Gene3D" id="3.40.50.720">
    <property type="entry name" value="NAD(P)-binding Rossmann-like Domain"/>
    <property type="match status" value="1"/>
</dbReference>
<keyword evidence="3" id="KW-0560">Oxidoreductase</keyword>
<dbReference type="SUPFAM" id="SSF51735">
    <property type="entry name" value="NAD(P)-binding Rossmann-fold domains"/>
    <property type="match status" value="1"/>
</dbReference>
<dbReference type="AlphaFoldDB" id="A0AA39CF63"/>
<organism evidence="5 6">
    <name type="scientific">Cladophialophora chaetospira</name>
    <dbReference type="NCBI Taxonomy" id="386627"/>
    <lineage>
        <taxon>Eukaryota</taxon>
        <taxon>Fungi</taxon>
        <taxon>Dikarya</taxon>
        <taxon>Ascomycota</taxon>
        <taxon>Pezizomycotina</taxon>
        <taxon>Eurotiomycetes</taxon>
        <taxon>Chaetothyriomycetidae</taxon>
        <taxon>Chaetothyriales</taxon>
        <taxon>Herpotrichiellaceae</taxon>
        <taxon>Cladophialophora</taxon>
    </lineage>
</organism>
<dbReference type="GO" id="GO:0016616">
    <property type="term" value="F:oxidoreductase activity, acting on the CH-OH group of donors, NAD or NADP as acceptor"/>
    <property type="evidence" value="ECO:0007669"/>
    <property type="project" value="TreeGrafter"/>
</dbReference>
<evidence type="ECO:0000313" key="5">
    <source>
        <dbReference type="EMBL" id="KAJ9606263.1"/>
    </source>
</evidence>
<dbReference type="PANTHER" id="PTHR44229">
    <property type="entry name" value="15-HYDROXYPROSTAGLANDIN DEHYDROGENASE [NAD(+)]"/>
    <property type="match status" value="1"/>
</dbReference>
<dbReference type="InterPro" id="IPR002347">
    <property type="entry name" value="SDR_fam"/>
</dbReference>
<dbReference type="InterPro" id="IPR036291">
    <property type="entry name" value="NAD(P)-bd_dom_sf"/>
</dbReference>
<evidence type="ECO:0000256" key="4">
    <source>
        <dbReference type="RuleBase" id="RU000363"/>
    </source>
</evidence>
<comment type="similarity">
    <text evidence="1 4">Belongs to the short-chain dehydrogenases/reductases (SDR) family.</text>
</comment>
<dbReference type="Proteomes" id="UP001172673">
    <property type="component" value="Unassembled WGS sequence"/>
</dbReference>
<accession>A0AA39CF63</accession>
<keyword evidence="6" id="KW-1185">Reference proteome</keyword>
<dbReference type="GO" id="GO:0005737">
    <property type="term" value="C:cytoplasm"/>
    <property type="evidence" value="ECO:0007669"/>
    <property type="project" value="TreeGrafter"/>
</dbReference>
<comment type="caution">
    <text evidence="5">The sequence shown here is derived from an EMBL/GenBank/DDBJ whole genome shotgun (WGS) entry which is preliminary data.</text>
</comment>
<dbReference type="InterPro" id="IPR020904">
    <property type="entry name" value="Sc_DH/Rdtase_CS"/>
</dbReference>
<evidence type="ECO:0000256" key="1">
    <source>
        <dbReference type="ARBA" id="ARBA00006484"/>
    </source>
</evidence>